<keyword evidence="18" id="KW-1185">Reference proteome</keyword>
<sequence length="859" mass="92529">MSIVTGFSVRAFLLAGAALTPTMAMAQTAASDAQAGQTAPAAQADDLQDIVVTGQTTRDRPLITSSADITYATREDIDRRAPRSTADMLELVPGIFVEATAGEASNNYSVRGLQGGGQRFVQLEEDGMPILYGGGGADFFFQQDLTIDRLEAVKGGSSGVLTVNGAGATINFISKRPNFNEFEGAVRLTGMNYGLKRADFYYSAPLAENLAFNFGGYVQSSPGVRRNPFDYAGYRIKGALEYRLPGGGSIRLSGRRGDIETAYYASSPYRFENGEPASIPGFDIQRDNIGGDAFSSIRVPVSTYVDASGYRPFRYRDGIRSLYNQARLDVDVPVSDALNLFARARYIDYTYDFNGLFPGSGTGNAGLASAVNYLTPGATSPINDLLTRGQAAFPTATRFGIRNIRTGEVIGSNQTAALNALNGNGFLQRTTLNHDRIDGRDLGINAGATWAFEAGSIKNSLTVGGMYYNVKRRQNQSATASVVNDVRNNSDVYDIVALNGANGVIGSLTDSGLVSYGDWGNGIRERNDEAVSLYANDEIALGDHLRIDGGIRWEQDSAVALDGRNAAAADASRRIVAANGGFEQLVPVGQGGVLTTVGSTFAGQYDVRRRKQDKIAWTVGANYLITPNLSIYGRYADGFQTNNVDPITTIKLYEAGVRYQYARIFSGSVTVFRTNFDDQNYNFANPTNPSQQQNINADLRTKGIEIDVMVRPVKFFSVDFQGVFQDPKLVNLQIDGATQAGFEGNRPERTPAQLWTVTPSFSLPNGLGEIYGRYKFIGQIFADAGNGVALPSYGVTSAGVNLNLTPQLQLSINAENIFNVVGLTEGNPRQGQTQAITNGYFYARGIVGPTYGGSLTFRF</sequence>
<dbReference type="InterPro" id="IPR012910">
    <property type="entry name" value="Plug_dom"/>
</dbReference>
<dbReference type="InterPro" id="IPR000531">
    <property type="entry name" value="Beta-barrel_TonB"/>
</dbReference>
<feature type="chain" id="PRO_5013082266" evidence="14">
    <location>
        <begin position="27"/>
        <end position="859"/>
    </location>
</feature>
<protein>
    <submittedName>
        <fullName evidence="17">TonB-dependent receptor</fullName>
    </submittedName>
</protein>
<dbReference type="InterPro" id="IPR037066">
    <property type="entry name" value="Plug_dom_sf"/>
</dbReference>
<keyword evidence="11 12" id="KW-0998">Cell outer membrane</keyword>
<comment type="caution">
    <text evidence="17">The sequence shown here is derived from an EMBL/GenBank/DDBJ whole genome shotgun (WGS) entry which is preliminary data.</text>
</comment>
<dbReference type="Gene3D" id="2.170.130.10">
    <property type="entry name" value="TonB-dependent receptor, plug domain"/>
    <property type="match status" value="1"/>
</dbReference>
<evidence type="ECO:0000256" key="8">
    <source>
        <dbReference type="ARBA" id="ARBA00023065"/>
    </source>
</evidence>
<keyword evidence="5 12" id="KW-0812">Transmembrane</keyword>
<dbReference type="Pfam" id="PF07715">
    <property type="entry name" value="Plug"/>
    <property type="match status" value="1"/>
</dbReference>
<evidence type="ECO:0000259" key="16">
    <source>
        <dbReference type="Pfam" id="PF07715"/>
    </source>
</evidence>
<evidence type="ECO:0000256" key="12">
    <source>
        <dbReference type="PROSITE-ProRule" id="PRU01360"/>
    </source>
</evidence>
<evidence type="ECO:0000313" key="18">
    <source>
        <dbReference type="Proteomes" id="UP000218323"/>
    </source>
</evidence>
<evidence type="ECO:0000256" key="9">
    <source>
        <dbReference type="ARBA" id="ARBA00023077"/>
    </source>
</evidence>
<dbReference type="EMBL" id="NWVC01000002">
    <property type="protein sequence ID" value="PCG15033.1"/>
    <property type="molecule type" value="Genomic_DNA"/>
</dbReference>
<comment type="similarity">
    <text evidence="12 13">Belongs to the TonB-dependent receptor family.</text>
</comment>
<keyword evidence="2 12" id="KW-0813">Transport</keyword>
<keyword evidence="4" id="KW-0410">Iron transport</keyword>
<keyword evidence="6 14" id="KW-0732">Signal</keyword>
<evidence type="ECO:0000256" key="14">
    <source>
        <dbReference type="SAM" id="SignalP"/>
    </source>
</evidence>
<evidence type="ECO:0000313" key="17">
    <source>
        <dbReference type="EMBL" id="PCG15033.1"/>
    </source>
</evidence>
<dbReference type="AlphaFoldDB" id="A0A2A4IB77"/>
<dbReference type="SUPFAM" id="SSF56935">
    <property type="entry name" value="Porins"/>
    <property type="match status" value="1"/>
</dbReference>
<evidence type="ECO:0000256" key="7">
    <source>
        <dbReference type="ARBA" id="ARBA00023004"/>
    </source>
</evidence>
<evidence type="ECO:0000256" key="10">
    <source>
        <dbReference type="ARBA" id="ARBA00023136"/>
    </source>
</evidence>
<dbReference type="PANTHER" id="PTHR32552">
    <property type="entry name" value="FERRICHROME IRON RECEPTOR-RELATED"/>
    <property type="match status" value="1"/>
</dbReference>
<dbReference type="GO" id="GO:0009279">
    <property type="term" value="C:cell outer membrane"/>
    <property type="evidence" value="ECO:0007669"/>
    <property type="project" value="UniProtKB-SubCell"/>
</dbReference>
<dbReference type="GO" id="GO:0015344">
    <property type="term" value="F:siderophore uptake transmembrane transporter activity"/>
    <property type="evidence" value="ECO:0007669"/>
    <property type="project" value="TreeGrafter"/>
</dbReference>
<keyword evidence="10 12" id="KW-0472">Membrane</keyword>
<name>A0A2A4IB77_9SPHN</name>
<evidence type="ECO:0000256" key="1">
    <source>
        <dbReference type="ARBA" id="ARBA00004571"/>
    </source>
</evidence>
<dbReference type="Proteomes" id="UP000218323">
    <property type="component" value="Unassembled WGS sequence"/>
</dbReference>
<keyword evidence="7" id="KW-0408">Iron</keyword>
<keyword evidence="3 12" id="KW-1134">Transmembrane beta strand</keyword>
<dbReference type="PROSITE" id="PS52016">
    <property type="entry name" value="TONB_DEPENDENT_REC_3"/>
    <property type="match status" value="1"/>
</dbReference>
<dbReference type="InterPro" id="IPR039426">
    <property type="entry name" value="TonB-dep_rcpt-like"/>
</dbReference>
<gene>
    <name evidence="17" type="ORF">COA07_05640</name>
</gene>
<dbReference type="Pfam" id="PF00593">
    <property type="entry name" value="TonB_dep_Rec_b-barrel"/>
    <property type="match status" value="1"/>
</dbReference>
<comment type="subcellular location">
    <subcellularLocation>
        <location evidence="1 12">Cell outer membrane</location>
        <topology evidence="1 12">Multi-pass membrane protein</topology>
    </subcellularLocation>
</comment>
<evidence type="ECO:0000256" key="5">
    <source>
        <dbReference type="ARBA" id="ARBA00022692"/>
    </source>
</evidence>
<reference evidence="17 18" key="1">
    <citation type="submission" date="2017-09" db="EMBL/GenBank/DDBJ databases">
        <title>Sphingomonas adhaesiva DSM 7418, whole genome shotgun sequence.</title>
        <authorList>
            <person name="Feng G."/>
            <person name="Zhu H."/>
        </authorList>
    </citation>
    <scope>NUCLEOTIDE SEQUENCE [LARGE SCALE GENOMIC DNA]</scope>
    <source>
        <strain evidence="17 18">DSM 7418</strain>
    </source>
</reference>
<dbReference type="InterPro" id="IPR036942">
    <property type="entry name" value="Beta-barrel_TonB_sf"/>
</dbReference>
<dbReference type="PANTHER" id="PTHR32552:SF89">
    <property type="entry name" value="CATECHOLATE SIDEROPHORE RECEPTOR FIU"/>
    <property type="match status" value="1"/>
</dbReference>
<feature type="domain" description="TonB-dependent receptor plug" evidence="16">
    <location>
        <begin position="64"/>
        <end position="166"/>
    </location>
</feature>
<proteinExistence type="inferred from homology"/>
<accession>A0A2A4IB77</accession>
<dbReference type="PROSITE" id="PS51318">
    <property type="entry name" value="TAT"/>
    <property type="match status" value="1"/>
</dbReference>
<dbReference type="InterPro" id="IPR006311">
    <property type="entry name" value="TAT_signal"/>
</dbReference>
<keyword evidence="17" id="KW-0675">Receptor</keyword>
<evidence type="ECO:0000256" key="11">
    <source>
        <dbReference type="ARBA" id="ARBA00023237"/>
    </source>
</evidence>
<feature type="signal peptide" evidence="14">
    <location>
        <begin position="1"/>
        <end position="26"/>
    </location>
</feature>
<organism evidence="17 18">
    <name type="scientific">Sphingomonas adhaesiva</name>
    <dbReference type="NCBI Taxonomy" id="28212"/>
    <lineage>
        <taxon>Bacteria</taxon>
        <taxon>Pseudomonadati</taxon>
        <taxon>Pseudomonadota</taxon>
        <taxon>Alphaproteobacteria</taxon>
        <taxon>Sphingomonadales</taxon>
        <taxon>Sphingomonadaceae</taxon>
        <taxon>Sphingomonas</taxon>
    </lineage>
</organism>
<dbReference type="Gene3D" id="2.40.170.20">
    <property type="entry name" value="TonB-dependent receptor, beta-barrel domain"/>
    <property type="match status" value="1"/>
</dbReference>
<evidence type="ECO:0000256" key="4">
    <source>
        <dbReference type="ARBA" id="ARBA00022496"/>
    </source>
</evidence>
<evidence type="ECO:0000256" key="3">
    <source>
        <dbReference type="ARBA" id="ARBA00022452"/>
    </source>
</evidence>
<keyword evidence="8" id="KW-0406">Ion transport</keyword>
<evidence type="ECO:0000259" key="15">
    <source>
        <dbReference type="Pfam" id="PF00593"/>
    </source>
</evidence>
<evidence type="ECO:0000256" key="6">
    <source>
        <dbReference type="ARBA" id="ARBA00022729"/>
    </source>
</evidence>
<evidence type="ECO:0000256" key="2">
    <source>
        <dbReference type="ARBA" id="ARBA00022448"/>
    </source>
</evidence>
<evidence type="ECO:0000256" key="13">
    <source>
        <dbReference type="RuleBase" id="RU003357"/>
    </source>
</evidence>
<feature type="domain" description="TonB-dependent receptor-like beta-barrel" evidence="15">
    <location>
        <begin position="407"/>
        <end position="817"/>
    </location>
</feature>
<keyword evidence="9 13" id="KW-0798">TonB box</keyword>